<organism evidence="1 2">
    <name type="scientific">Blastomyces percursus</name>
    <dbReference type="NCBI Taxonomy" id="1658174"/>
    <lineage>
        <taxon>Eukaryota</taxon>
        <taxon>Fungi</taxon>
        <taxon>Dikarya</taxon>
        <taxon>Ascomycota</taxon>
        <taxon>Pezizomycotina</taxon>
        <taxon>Eurotiomycetes</taxon>
        <taxon>Eurotiomycetidae</taxon>
        <taxon>Onygenales</taxon>
        <taxon>Ajellomycetaceae</taxon>
        <taxon>Blastomyces</taxon>
    </lineage>
</organism>
<dbReference type="SUPFAM" id="SSF56112">
    <property type="entry name" value="Protein kinase-like (PK-like)"/>
    <property type="match status" value="1"/>
</dbReference>
<evidence type="ECO:0000313" key="2">
    <source>
        <dbReference type="Proteomes" id="UP000242791"/>
    </source>
</evidence>
<name>A0A1J9PPI6_9EURO</name>
<evidence type="ECO:0000313" key="1">
    <source>
        <dbReference type="EMBL" id="OJD18345.1"/>
    </source>
</evidence>
<evidence type="ECO:0008006" key="3">
    <source>
        <dbReference type="Google" id="ProtNLM"/>
    </source>
</evidence>
<comment type="caution">
    <text evidence="1">The sequence shown here is derived from an EMBL/GenBank/DDBJ whole genome shotgun (WGS) entry which is preliminary data.</text>
</comment>
<dbReference type="VEuPathDB" id="FungiDB:ACJ73_08727"/>
<proteinExistence type="predicted"/>
<reference evidence="1 2" key="1">
    <citation type="submission" date="2015-08" db="EMBL/GenBank/DDBJ databases">
        <title>Emmonsia species relationships and genome sequence.</title>
        <authorList>
            <person name="Cuomo C.A."/>
            <person name="Schwartz I.S."/>
            <person name="Kenyon C."/>
            <person name="De Hoog G.S."/>
            <person name="Govender N.P."/>
            <person name="Botha A."/>
            <person name="Moreno L."/>
            <person name="De Vries M."/>
            <person name="Munoz J.F."/>
            <person name="Stielow J.B."/>
        </authorList>
    </citation>
    <scope>NUCLEOTIDE SEQUENCE [LARGE SCALE GENOMIC DNA]</scope>
    <source>
        <strain evidence="1 2">EI222</strain>
    </source>
</reference>
<sequence>MADLFNDVKPSDVVFLENLRESKYSAVFKVQVHGKPCVMKVHHDRGSSSHDPPYREMNLFIRESTAYRRLKAKGLCNRGVIPDFYGTITKIKATEWPDLHMFHEDKLPPNAILIEYIPNMQQIDLSNFSESYLHRFRDILCEIHEARVYHGDAYPRNMMILPRKKTTRVLWIDFDSAQTFPEEGALTSRQKMWVDKEMKLVDYFIKNLVGLPVVMFIFTTDSALKPEDYKEGKLKRVWDYYYEYI</sequence>
<dbReference type="Proteomes" id="UP000242791">
    <property type="component" value="Unassembled WGS sequence"/>
</dbReference>
<dbReference type="OrthoDB" id="4185642at2759"/>
<dbReference type="Gene3D" id="1.10.510.10">
    <property type="entry name" value="Transferase(Phosphotransferase) domain 1"/>
    <property type="match status" value="1"/>
</dbReference>
<dbReference type="InterPro" id="IPR011009">
    <property type="entry name" value="Kinase-like_dom_sf"/>
</dbReference>
<protein>
    <recommendedName>
        <fullName evidence="3">Protein kinase domain-containing protein</fullName>
    </recommendedName>
</protein>
<dbReference type="AlphaFoldDB" id="A0A1J9PPI6"/>
<keyword evidence="2" id="KW-1185">Reference proteome</keyword>
<gene>
    <name evidence="1" type="ORF">ACJ73_08727</name>
</gene>
<dbReference type="EMBL" id="LGTZ01002160">
    <property type="protein sequence ID" value="OJD18345.1"/>
    <property type="molecule type" value="Genomic_DNA"/>
</dbReference>
<accession>A0A1J9PPI6</accession>